<proteinExistence type="predicted"/>
<name>A0A9J6NVU7_9CLOT</name>
<dbReference type="RefSeq" id="WP_250857476.1">
    <property type="nucleotide sequence ID" value="NZ_JAGSOJ010000001.1"/>
</dbReference>
<reference evidence="1" key="2">
    <citation type="submission" date="2021-04" db="EMBL/GenBank/DDBJ databases">
        <authorList>
            <person name="Dong X."/>
        </authorList>
    </citation>
    <scope>NUCLEOTIDE SEQUENCE</scope>
    <source>
        <strain evidence="1">ZWT</strain>
    </source>
</reference>
<dbReference type="InterPro" id="IPR025062">
    <property type="entry name" value="DUF4003"/>
</dbReference>
<reference evidence="1" key="1">
    <citation type="journal article" date="2021" name="mSystems">
        <title>Bacteria and Archaea Synergistically Convert Glycine Betaine to Biogenic Methane in the Formosa Cold Seep of the South China Sea.</title>
        <authorList>
            <person name="Li L."/>
            <person name="Zhang W."/>
            <person name="Zhang S."/>
            <person name="Song L."/>
            <person name="Sun Q."/>
            <person name="Zhang H."/>
            <person name="Xiang H."/>
            <person name="Dong X."/>
        </authorList>
    </citation>
    <scope>NUCLEOTIDE SEQUENCE</scope>
    <source>
        <strain evidence="1">ZWT</strain>
    </source>
</reference>
<dbReference type="AlphaFoldDB" id="A0A9J6NVU7"/>
<dbReference type="EMBL" id="JAGSOJ010000001">
    <property type="protein sequence ID" value="MCM1988607.1"/>
    <property type="molecule type" value="Genomic_DNA"/>
</dbReference>
<dbReference type="Proteomes" id="UP001056429">
    <property type="component" value="Unassembled WGS sequence"/>
</dbReference>
<evidence type="ECO:0000313" key="1">
    <source>
        <dbReference type="EMBL" id="MCM1988607.1"/>
    </source>
</evidence>
<evidence type="ECO:0000313" key="2">
    <source>
        <dbReference type="Proteomes" id="UP001056429"/>
    </source>
</evidence>
<organism evidence="1 2">
    <name type="scientific">Oceanirhabdus seepicola</name>
    <dbReference type="NCBI Taxonomy" id="2828781"/>
    <lineage>
        <taxon>Bacteria</taxon>
        <taxon>Bacillati</taxon>
        <taxon>Bacillota</taxon>
        <taxon>Clostridia</taxon>
        <taxon>Eubacteriales</taxon>
        <taxon>Clostridiaceae</taxon>
        <taxon>Oceanirhabdus</taxon>
    </lineage>
</organism>
<sequence>MDYILEKKLKELLNSFNKIRKEIKWTNPYIMHLLAFHYTFNDDEFDKTEFLELKKHIKASTNLTSVFRTDINMSIVSSCCMNSLDSKAQFTKTLKTSDFLIESGFKNWSSLPICSCYMANFLKSENLKSICERAYNMYLKMNNRSNLFSLYEDSSFAILLSIDGNDIDAKLDKSEFLYNHLREMPFEEDENLQIMTYILSSSTLSNTELIHNCFQLYILLSNSFQLRSIAYPYIALLTLFNKDNIEIANDVSDVFSYIKNISLFDSLNDEYLLFLSISFIICYYTYNIIDNSDNKSTVSVNKNSVFVFLAELLITSINNLSTKIG</sequence>
<gene>
    <name evidence="1" type="ORF">KDK92_02565</name>
</gene>
<accession>A0A9J6NVU7</accession>
<protein>
    <submittedName>
        <fullName evidence="1">DUF4003 family protein</fullName>
    </submittedName>
</protein>
<keyword evidence="2" id="KW-1185">Reference proteome</keyword>
<dbReference type="Pfam" id="PF13170">
    <property type="entry name" value="DUF4003"/>
    <property type="match status" value="1"/>
</dbReference>
<comment type="caution">
    <text evidence="1">The sequence shown here is derived from an EMBL/GenBank/DDBJ whole genome shotgun (WGS) entry which is preliminary data.</text>
</comment>